<feature type="domain" description="Guanylate kinase/L-type calcium channel beta subunit" evidence="7">
    <location>
        <begin position="2"/>
        <end position="177"/>
    </location>
</feature>
<dbReference type="GO" id="GO:0005524">
    <property type="term" value="F:ATP binding"/>
    <property type="evidence" value="ECO:0007669"/>
    <property type="project" value="UniProtKB-KW"/>
</dbReference>
<evidence type="ECO:0000256" key="4">
    <source>
        <dbReference type="ARBA" id="ARBA00022741"/>
    </source>
</evidence>
<reference evidence="8" key="2">
    <citation type="submission" date="2021-01" db="EMBL/GenBank/DDBJ databases">
        <authorList>
            <person name="Mieszkin S."/>
            <person name="Pouder E."/>
            <person name="Alain K."/>
        </authorList>
    </citation>
    <scope>NUCLEOTIDE SEQUENCE</scope>
    <source>
        <strain evidence="8">HW T2.11</strain>
    </source>
</reference>
<evidence type="ECO:0000313" key="9">
    <source>
        <dbReference type="Proteomes" id="UP000708298"/>
    </source>
</evidence>
<dbReference type="Proteomes" id="UP000708298">
    <property type="component" value="Unassembled WGS sequence"/>
</dbReference>
<dbReference type="Gene3D" id="3.40.50.300">
    <property type="entry name" value="P-loop containing nucleotide triphosphate hydrolases"/>
    <property type="match status" value="1"/>
</dbReference>
<dbReference type="InterPro" id="IPR008145">
    <property type="entry name" value="GK/Ca_channel_bsu"/>
</dbReference>
<gene>
    <name evidence="6 8" type="primary">phnN</name>
    <name evidence="8" type="ORF">ASILVAE211_07175</name>
</gene>
<evidence type="ECO:0000259" key="7">
    <source>
        <dbReference type="SMART" id="SM00072"/>
    </source>
</evidence>
<evidence type="ECO:0000256" key="6">
    <source>
        <dbReference type="HAMAP-Rule" id="MF_00836"/>
    </source>
</evidence>
<dbReference type="HAMAP" id="MF_00836">
    <property type="entry name" value="PhnN"/>
    <property type="match status" value="1"/>
</dbReference>
<dbReference type="EC" id="2.7.4.23" evidence="6"/>
<dbReference type="EMBL" id="JAESVB010000002">
    <property type="protein sequence ID" value="MCB8874959.1"/>
    <property type="molecule type" value="Genomic_DNA"/>
</dbReference>
<comment type="caution">
    <text evidence="8">The sequence shown here is derived from an EMBL/GenBank/DDBJ whole genome shotgun (WGS) entry which is preliminary data.</text>
</comment>
<dbReference type="AlphaFoldDB" id="A0A963YQU2"/>
<dbReference type="GO" id="GO:0006015">
    <property type="term" value="P:5-phosphoribose 1-diphosphate biosynthetic process"/>
    <property type="evidence" value="ECO:0007669"/>
    <property type="project" value="UniProtKB-UniRule"/>
</dbReference>
<dbReference type="NCBIfam" id="TIGR02322">
    <property type="entry name" value="phosphon_PhnN"/>
    <property type="match status" value="1"/>
</dbReference>
<proteinExistence type="inferred from homology"/>
<keyword evidence="5 6" id="KW-0067">ATP-binding</keyword>
<evidence type="ECO:0000313" key="8">
    <source>
        <dbReference type="EMBL" id="MCB8874959.1"/>
    </source>
</evidence>
<organism evidence="8 9">
    <name type="scientific">Acidisoma silvae</name>
    <dbReference type="NCBI Taxonomy" id="2802396"/>
    <lineage>
        <taxon>Bacteria</taxon>
        <taxon>Pseudomonadati</taxon>
        <taxon>Pseudomonadota</taxon>
        <taxon>Alphaproteobacteria</taxon>
        <taxon>Acetobacterales</taxon>
        <taxon>Acidocellaceae</taxon>
        <taxon>Acidisoma</taxon>
    </lineage>
</organism>
<comment type="pathway">
    <text evidence="2 6">Metabolic intermediate biosynthesis; 5-phospho-alpha-D-ribose 1-diphosphate biosynthesis; 5-phospho-alpha-D-ribose 1-diphosphate from D-ribose 5-phosphate (route II): step 3/3.</text>
</comment>
<comment type="similarity">
    <text evidence="6">Belongs to the ribose 1,5-bisphosphokinase family.</text>
</comment>
<evidence type="ECO:0000256" key="1">
    <source>
        <dbReference type="ARBA" id="ARBA00000373"/>
    </source>
</evidence>
<keyword evidence="9" id="KW-1185">Reference proteome</keyword>
<dbReference type="GO" id="GO:0019634">
    <property type="term" value="P:organic phosphonate metabolic process"/>
    <property type="evidence" value="ECO:0007669"/>
    <property type="project" value="UniProtKB-UniRule"/>
</dbReference>
<protein>
    <recommendedName>
        <fullName evidence="6">Ribose 1,5-bisphosphate phosphokinase PhnN</fullName>
        <ecNumber evidence="6">2.7.4.23</ecNumber>
    </recommendedName>
    <alternativeName>
        <fullName evidence="6">Ribose 1,5-bisphosphokinase</fullName>
    </alternativeName>
</protein>
<dbReference type="RefSeq" id="WP_227320611.1">
    <property type="nucleotide sequence ID" value="NZ_JAESVB010000002.1"/>
</dbReference>
<dbReference type="InterPro" id="IPR012699">
    <property type="entry name" value="PhnN"/>
</dbReference>
<sequence>MTGRLVLIVGPSGSGKDTLLAGAAGALGDNPHFVFARRTVTREAAFEDHDTATVADFLARRAAGEFALFWEAHGLHYGIPHSAIGALTAGHIVVANVSRSVVRDAAERYPVSVIEITAPEAVRAARLADRRRESSAAIDARLARDMGMEGITPHRIVNDGTIAEGVAALARQFTALAAEALPELMRH</sequence>
<dbReference type="InterPro" id="IPR027417">
    <property type="entry name" value="P-loop_NTPase"/>
</dbReference>
<feature type="binding site" evidence="6">
    <location>
        <begin position="10"/>
        <end position="17"/>
    </location>
    <ligand>
        <name>ATP</name>
        <dbReference type="ChEBI" id="CHEBI:30616"/>
    </ligand>
</feature>
<accession>A0A963YQU2</accession>
<keyword evidence="3 6" id="KW-0808">Transferase</keyword>
<comment type="function">
    <text evidence="6">Catalyzes the phosphorylation of ribose 1,5-bisphosphate to 5-phospho-D-ribosyl alpha-1-diphosphate (PRPP).</text>
</comment>
<reference evidence="8" key="1">
    <citation type="journal article" date="2021" name="Microorganisms">
        <title>Acidisoma silvae sp. nov. and Acidisomacellulosilytica sp. nov., Two Acidophilic Bacteria Isolated from Decaying Wood, Hydrolyzing Cellulose and Producing Poly-3-hydroxybutyrate.</title>
        <authorList>
            <person name="Mieszkin S."/>
            <person name="Pouder E."/>
            <person name="Uroz S."/>
            <person name="Simon-Colin C."/>
            <person name="Alain K."/>
        </authorList>
    </citation>
    <scope>NUCLEOTIDE SEQUENCE</scope>
    <source>
        <strain evidence="8">HW T2.11</strain>
    </source>
</reference>
<dbReference type="SUPFAM" id="SSF52540">
    <property type="entry name" value="P-loop containing nucleoside triphosphate hydrolases"/>
    <property type="match status" value="1"/>
</dbReference>
<evidence type="ECO:0000256" key="3">
    <source>
        <dbReference type="ARBA" id="ARBA00022679"/>
    </source>
</evidence>
<dbReference type="SMART" id="SM00072">
    <property type="entry name" value="GuKc"/>
    <property type="match status" value="1"/>
</dbReference>
<name>A0A963YQU2_9PROT</name>
<evidence type="ECO:0000256" key="5">
    <source>
        <dbReference type="ARBA" id="ARBA00022840"/>
    </source>
</evidence>
<dbReference type="GO" id="GO:0033863">
    <property type="term" value="F:ribose 1,5-bisphosphate phosphokinase activity"/>
    <property type="evidence" value="ECO:0007669"/>
    <property type="project" value="UniProtKB-UniRule"/>
</dbReference>
<evidence type="ECO:0000256" key="2">
    <source>
        <dbReference type="ARBA" id="ARBA00005069"/>
    </source>
</evidence>
<keyword evidence="4 6" id="KW-0547">Nucleotide-binding</keyword>
<comment type="catalytic activity">
    <reaction evidence="1 6">
        <text>alpha-D-ribose 1,5-bisphosphate + ATP = 5-phospho-alpha-D-ribose 1-diphosphate + ADP</text>
        <dbReference type="Rhea" id="RHEA:20109"/>
        <dbReference type="ChEBI" id="CHEBI:30616"/>
        <dbReference type="ChEBI" id="CHEBI:58017"/>
        <dbReference type="ChEBI" id="CHEBI:68688"/>
        <dbReference type="ChEBI" id="CHEBI:456216"/>
        <dbReference type="EC" id="2.7.4.23"/>
    </reaction>
</comment>